<organism evidence="2 3">
    <name type="scientific">Solimonas fluminis</name>
    <dbReference type="NCBI Taxonomy" id="2086571"/>
    <lineage>
        <taxon>Bacteria</taxon>
        <taxon>Pseudomonadati</taxon>
        <taxon>Pseudomonadota</taxon>
        <taxon>Gammaproteobacteria</taxon>
        <taxon>Nevskiales</taxon>
        <taxon>Nevskiaceae</taxon>
        <taxon>Solimonas</taxon>
    </lineage>
</organism>
<dbReference type="RefSeq" id="WP_104230203.1">
    <property type="nucleotide sequence ID" value="NZ_PSNW01000004.1"/>
</dbReference>
<gene>
    <name evidence="2" type="ORF">C3942_09820</name>
</gene>
<feature type="chain" id="PRO_5015536348" evidence="1">
    <location>
        <begin position="27"/>
        <end position="617"/>
    </location>
</feature>
<dbReference type="OrthoDB" id="7000272at2"/>
<feature type="signal peptide" evidence="1">
    <location>
        <begin position="1"/>
        <end position="26"/>
    </location>
</feature>
<evidence type="ECO:0000256" key="1">
    <source>
        <dbReference type="SAM" id="SignalP"/>
    </source>
</evidence>
<dbReference type="Proteomes" id="UP000238220">
    <property type="component" value="Unassembled WGS sequence"/>
</dbReference>
<proteinExistence type="predicted"/>
<dbReference type="Pfam" id="PF06980">
    <property type="entry name" value="DUF1302"/>
    <property type="match status" value="1"/>
</dbReference>
<keyword evidence="1" id="KW-0732">Signal</keyword>
<comment type="caution">
    <text evidence="2">The sequence shown here is derived from an EMBL/GenBank/DDBJ whole genome shotgun (WGS) entry which is preliminary data.</text>
</comment>
<evidence type="ECO:0000313" key="3">
    <source>
        <dbReference type="Proteomes" id="UP000238220"/>
    </source>
</evidence>
<dbReference type="InterPro" id="IPR010727">
    <property type="entry name" value="DUF1302"/>
</dbReference>
<keyword evidence="3" id="KW-1185">Reference proteome</keyword>
<accession>A0A2S5TH74</accession>
<evidence type="ECO:0000313" key="2">
    <source>
        <dbReference type="EMBL" id="PPE74315.1"/>
    </source>
</evidence>
<reference evidence="2 3" key="1">
    <citation type="submission" date="2018-02" db="EMBL/GenBank/DDBJ databases">
        <title>Genome sequencing of Solimonas sp. HR-BB.</title>
        <authorList>
            <person name="Lee Y."/>
            <person name="Jeon C.O."/>
        </authorList>
    </citation>
    <scope>NUCLEOTIDE SEQUENCE [LARGE SCALE GENOMIC DNA]</scope>
    <source>
        <strain evidence="2 3">HR-BB</strain>
    </source>
</reference>
<protein>
    <submittedName>
        <fullName evidence="2">DUF1302 domain-containing protein</fullName>
    </submittedName>
</protein>
<name>A0A2S5TH74_9GAMM</name>
<dbReference type="AlphaFoldDB" id="A0A2S5TH74"/>
<dbReference type="EMBL" id="PSNW01000004">
    <property type="protein sequence ID" value="PPE74315.1"/>
    <property type="molecule type" value="Genomic_DNA"/>
</dbReference>
<sequence length="617" mass="67003">MKNLNKKNLVSLAAAALFAPVLPAQAFTDEIHGVTLQLENKLAVGAAMRVQGRDDGLVGIANGGSAFSTNSDDGNLAFDRGEVVAATAKMTSDLTFTRGNWGAFFRGSYVFNQTARNHDFFDAGDYGAGKEAPLSEFQYKNSRLHNYLGSDADMLDAYLFGAFDINDRSLAFKLGRQVINWGESTFVLHGINSALAFDQSALRVPGFELDEVLVPTENLWLSYNLLENLSMEAFYQLHWRPTQIDPSGSYWGTNDYAGIGGTRANLGLGRVNENDPFNTPCATPTGPTFCVAAGSTVPRGPDGEAKDSGQWGVKLGTLVKALNDMDLSAYAMNYHSRLPLYSGISRTSSTAPASSASYFVEYPEDIQLYGLSFNTTVGDYSIQGEYSYKVDQPLQIDDIELLLTGLGAASQINPNAGAALGNQYIRGWRRYDVSQGDLGFTALFPPNRMFGYDQVLVVGEAGMTYVHGMPSAQELAFEAPGTYTPNSGTAALNGPGTPAFASISGAPTTPYGRYATPFSWGYKLIARFTYNNVFNMFTVEPTLRFDHDVEGNTPTPITNFVEDRKSVHISLGVTYLQAWQGEIGYTNYFGATKSGGIGDRNLLGDRDYVEAVIKYSF</sequence>